<accession>A0A288QY76</accession>
<evidence type="ECO:0000256" key="1">
    <source>
        <dbReference type="SAM" id="MobiDB-lite"/>
    </source>
</evidence>
<dbReference type="RefSeq" id="WP_070230690.1">
    <property type="nucleotide sequence ID" value="NZ_BJYO01000007.1"/>
</dbReference>
<protein>
    <submittedName>
        <fullName evidence="3">Uncharacterized protein</fullName>
    </submittedName>
</protein>
<evidence type="ECO:0000313" key="4">
    <source>
        <dbReference type="Proteomes" id="UP000254912"/>
    </source>
</evidence>
<keyword evidence="4" id="KW-1185">Reference proteome</keyword>
<feature type="signal peptide" evidence="2">
    <location>
        <begin position="1"/>
        <end position="24"/>
    </location>
</feature>
<gene>
    <name evidence="3" type="ORF">DFP99_1594</name>
</gene>
<evidence type="ECO:0000256" key="2">
    <source>
        <dbReference type="SAM" id="SignalP"/>
    </source>
</evidence>
<proteinExistence type="predicted"/>
<name>A0A288QY76_9LACO</name>
<comment type="caution">
    <text evidence="3">The sequence shown here is derived from an EMBL/GenBank/DDBJ whole genome shotgun (WGS) entry which is preliminary data.</text>
</comment>
<dbReference type="Proteomes" id="UP000254912">
    <property type="component" value="Unassembled WGS sequence"/>
</dbReference>
<dbReference type="KEGG" id="wso:WSWS_01530"/>
<dbReference type="GeneID" id="94546714"/>
<evidence type="ECO:0000313" key="3">
    <source>
        <dbReference type="EMBL" id="RDL01123.1"/>
    </source>
</evidence>
<dbReference type="AlphaFoldDB" id="A0A288QY76"/>
<organism evidence="3 4">
    <name type="scientific">Weissella soli</name>
    <dbReference type="NCBI Taxonomy" id="155866"/>
    <lineage>
        <taxon>Bacteria</taxon>
        <taxon>Bacillati</taxon>
        <taxon>Bacillota</taxon>
        <taxon>Bacilli</taxon>
        <taxon>Lactobacillales</taxon>
        <taxon>Lactobacillaceae</taxon>
        <taxon>Weissella</taxon>
    </lineage>
</organism>
<reference evidence="3 4" key="1">
    <citation type="submission" date="2018-07" db="EMBL/GenBank/DDBJ databases">
        <title>Genomic Encyclopedia of Type Strains, Phase III (KMG-III): the genomes of soil and plant-associated and newly described type strains.</title>
        <authorList>
            <person name="Whitman W."/>
        </authorList>
    </citation>
    <scope>NUCLEOTIDE SEQUENCE [LARGE SCALE GENOMIC DNA]</scope>
    <source>
        <strain evidence="3 4">CECT 7031</strain>
    </source>
</reference>
<keyword evidence="2" id="KW-0732">Signal</keyword>
<sequence length="574" mass="61876">MNMKWVLASVGVLIALAIGSTADAATSGPTITGGNAVTSSDQYYYGKTEPYASVSYNALDVNGKRMVIGATKADKSGNFRVKLNHHLRTGLYTWVYVTDNTGSNKGDYSVYDRVIDGVKYFDPSDPANKQAAAKQTSKEFQGKRRNTTSVTSSQLPAAVSAPTANSVVTTQLKARSQETYPFGNLFTFKPTSSIVQATLKGQTQTTSWLWNVVSSNGVTNRRSNVGFASKFRMPQAGISLTWQGQTYNLDSQQGMQLANDGTVYVEFDNDSNTSNGGAFVLRISAAYAKYLSEKSGNTKVDGKITPIWLDKSAVATALDSGNMALSKLIPAQHGSTFAVWGNTPYILSGTSSAQTMFKLQFKYATAKTTSSPYQATTSAWDGNPRVVLTASSLGTGQFFKNDGRTVASGITTMPKNFTLVSANTGYFVIPYSQSNGNQKAWWGYTLYQVKVVSGRLVITQVPLVMQGMLGDAGKGSDPVQSITYNPWDGKLYITSNDAWVSYNLSAYVTAGNNLLGKYNKVAYGDAAGNPITQPANINIQSVKLNSKMETEQLAFFGNTTYILGNTNNQILISK</sequence>
<dbReference type="EMBL" id="QRAS01000005">
    <property type="protein sequence ID" value="RDL01123.1"/>
    <property type="molecule type" value="Genomic_DNA"/>
</dbReference>
<feature type="region of interest" description="Disordered" evidence="1">
    <location>
        <begin position="126"/>
        <end position="156"/>
    </location>
</feature>
<feature type="chain" id="PRO_5043478542" evidence="2">
    <location>
        <begin position="25"/>
        <end position="574"/>
    </location>
</feature>